<dbReference type="GO" id="GO:0005737">
    <property type="term" value="C:cytoplasm"/>
    <property type="evidence" value="ECO:0007669"/>
    <property type="project" value="TreeGrafter"/>
</dbReference>
<evidence type="ECO:0000259" key="8">
    <source>
        <dbReference type="PROSITE" id="PS50181"/>
    </source>
</evidence>
<feature type="compositionally biased region" description="Basic and acidic residues" evidence="6">
    <location>
        <begin position="183"/>
        <end position="203"/>
    </location>
</feature>
<evidence type="ECO:0000313" key="10">
    <source>
        <dbReference type="Proteomes" id="UP000472265"/>
    </source>
</evidence>
<organism evidence="9 10">
    <name type="scientific">Sparus aurata</name>
    <name type="common">Gilthead sea bream</name>
    <dbReference type="NCBI Taxonomy" id="8175"/>
    <lineage>
        <taxon>Eukaryota</taxon>
        <taxon>Metazoa</taxon>
        <taxon>Chordata</taxon>
        <taxon>Craniata</taxon>
        <taxon>Vertebrata</taxon>
        <taxon>Euteleostomi</taxon>
        <taxon>Actinopterygii</taxon>
        <taxon>Neopterygii</taxon>
        <taxon>Teleostei</taxon>
        <taxon>Neoteleostei</taxon>
        <taxon>Acanthomorphata</taxon>
        <taxon>Eupercaria</taxon>
        <taxon>Spariformes</taxon>
        <taxon>Sparidae</taxon>
        <taxon>Sparus</taxon>
    </lineage>
</organism>
<proteinExistence type="predicted"/>
<reference evidence="9" key="2">
    <citation type="submission" date="2025-08" db="UniProtKB">
        <authorList>
            <consortium name="Ensembl"/>
        </authorList>
    </citation>
    <scope>IDENTIFICATION</scope>
</reference>
<reference evidence="9" key="1">
    <citation type="submission" date="2021-04" db="EMBL/GenBank/DDBJ databases">
        <authorList>
            <consortium name="Wellcome Sanger Institute Data Sharing"/>
        </authorList>
    </citation>
    <scope>NUCLEOTIDE SEQUENCE [LARGE SCALE GENOMIC DNA]</scope>
</reference>
<dbReference type="GO" id="GO:0061630">
    <property type="term" value="F:ubiquitin protein ligase activity"/>
    <property type="evidence" value="ECO:0007669"/>
    <property type="project" value="InterPro"/>
</dbReference>
<dbReference type="Gene3D" id="3.30.40.10">
    <property type="entry name" value="Zinc/RING finger domain, C3HC4 (zinc finger)"/>
    <property type="match status" value="1"/>
</dbReference>
<feature type="domain" description="TRAF-type" evidence="7">
    <location>
        <begin position="55"/>
        <end position="97"/>
    </location>
</feature>
<evidence type="ECO:0000256" key="1">
    <source>
        <dbReference type="ARBA" id="ARBA00022723"/>
    </source>
</evidence>
<dbReference type="InParanoid" id="A0A671W9V0"/>
<evidence type="ECO:0000256" key="2">
    <source>
        <dbReference type="ARBA" id="ARBA00022771"/>
    </source>
</evidence>
<evidence type="ECO:0000313" key="9">
    <source>
        <dbReference type="Ensembl" id="ENSSAUP00010035705.1"/>
    </source>
</evidence>
<feature type="compositionally biased region" description="Basic and acidic residues" evidence="6">
    <location>
        <begin position="238"/>
        <end position="252"/>
    </location>
</feature>
<dbReference type="Ensembl" id="ENSSAUT00010037610.1">
    <property type="protein sequence ID" value="ENSSAUP00010035705.1"/>
    <property type="gene ID" value="ENSSAUG00010015124.1"/>
</dbReference>
<protein>
    <submittedName>
        <fullName evidence="9">F-box protein 40</fullName>
    </submittedName>
</protein>
<keyword evidence="1 5" id="KW-0479">Metal-binding</keyword>
<feature type="domain" description="F-box" evidence="8">
    <location>
        <begin position="579"/>
        <end position="633"/>
    </location>
</feature>
<dbReference type="PROSITE" id="PS50181">
    <property type="entry name" value="FBOX"/>
    <property type="match status" value="1"/>
</dbReference>
<dbReference type="GO" id="GO:0008270">
    <property type="term" value="F:zinc ion binding"/>
    <property type="evidence" value="ECO:0007669"/>
    <property type="project" value="UniProtKB-KW"/>
</dbReference>
<dbReference type="Proteomes" id="UP000472265">
    <property type="component" value="Chromosome 13"/>
</dbReference>
<dbReference type="PANTHER" id="PTHR15933">
    <property type="entry name" value="PROTEIN CBG16327"/>
    <property type="match status" value="1"/>
</dbReference>
<dbReference type="Gene3D" id="3.30.40.150">
    <property type="entry name" value="TRAF-like zinc-finger, N-terminal subdomain"/>
    <property type="match status" value="1"/>
</dbReference>
<evidence type="ECO:0000259" key="7">
    <source>
        <dbReference type="PROSITE" id="PS50145"/>
    </source>
</evidence>
<dbReference type="InterPro" id="IPR036047">
    <property type="entry name" value="F-box-like_dom_sf"/>
</dbReference>
<dbReference type="InterPro" id="IPR001293">
    <property type="entry name" value="Znf_TRAF"/>
</dbReference>
<dbReference type="AlphaFoldDB" id="A0A671W9V0"/>
<evidence type="ECO:0000256" key="6">
    <source>
        <dbReference type="SAM" id="MobiDB-lite"/>
    </source>
</evidence>
<evidence type="ECO:0000256" key="3">
    <source>
        <dbReference type="ARBA" id="ARBA00022786"/>
    </source>
</evidence>
<accession>A0A671W9V0</accession>
<name>A0A671W9V0_SPAAU</name>
<sequence>MSHRSRASRQRQHVHCDSCYSRRCRARVEVSVCCALIPCRLLCGAVFHLCKEEDHLLLCPNVRVPCLNAAYGCQVHLPRSSQAAHLQVCPASVVCCSVEWLRWPSDDTDPHNDIALKQQVMKEREEQGEVEALDLAMALVDQKELFNRLKMKPLYPELTEAEEEELKDEKKEEAAVGGSVNSDVKKESNEDRPTSVREARVEEPAQTSVVQDFSINIEKYNICEMMFGMEKGACAVAEAEKDNPKENPKPGEKATNQTRDGVGNKSEAGDRDDGAAGAQSCPPPDTTKTGLAPWQEGVMERLGQELTPQEYNMYVVHHGRMLMAFGHIQACTPREKDFVYGSLEPIPVQTERTFRLPVSYHYRERVYDTDIRPPMEPRSVDTSDLGVGEEEWFCDEAEATLLGYADMEVMGHKISETKAADGLFVDIGTQTHSFRTAPFKAETTLAEVTADRPLKLHLQLQSERVSGRHSRASCVFTFLCGHTFHRREFATHFRNVHSDIQTSLSGWFEQRCPLAYLGCTYSQRRFQPSTHKATVSYNQQLRSFNLRPTLVASAGDASRPPGSSADSSTAQRRRRGGGEDSLSSLPYEVLCHMATFLDSLSLSQLALVSLLMRQVCSTLLQERGMVTLRWERKTYSHGGAKWKAKPVWEFSHLFSAVDSWHMADIPPISAHLKVCPFYETSEHSERVPLPSMSKKEEDSKERMSLVDLFTGSRRPR</sequence>
<dbReference type="PROSITE" id="PS50145">
    <property type="entry name" value="ZF_TRAF"/>
    <property type="match status" value="1"/>
</dbReference>
<dbReference type="InterPro" id="IPR001810">
    <property type="entry name" value="F-box_dom"/>
</dbReference>
<evidence type="ECO:0000256" key="4">
    <source>
        <dbReference type="ARBA" id="ARBA00022833"/>
    </source>
</evidence>
<evidence type="ECO:0000256" key="5">
    <source>
        <dbReference type="PROSITE-ProRule" id="PRU00207"/>
    </source>
</evidence>
<dbReference type="SUPFAM" id="SSF81383">
    <property type="entry name" value="F-box domain"/>
    <property type="match status" value="1"/>
</dbReference>
<reference evidence="9" key="3">
    <citation type="submission" date="2025-09" db="UniProtKB">
        <authorList>
            <consortium name="Ensembl"/>
        </authorList>
    </citation>
    <scope>IDENTIFICATION</scope>
</reference>
<dbReference type="Pfam" id="PF15966">
    <property type="entry name" value="F-box_4"/>
    <property type="match status" value="1"/>
</dbReference>
<dbReference type="GeneTree" id="ENSGT00950000183204"/>
<dbReference type="Pfam" id="PF15965">
    <property type="entry name" value="zf-TRAF_2"/>
    <property type="match status" value="1"/>
</dbReference>
<feature type="region of interest" description="Disordered" evidence="6">
    <location>
        <begin position="553"/>
        <end position="580"/>
    </location>
</feature>
<dbReference type="OMA" id="LVWEFSH"/>
<dbReference type="PANTHER" id="PTHR15933:SF21">
    <property type="entry name" value="F-BOX ONLY PROTEIN 40"/>
    <property type="match status" value="1"/>
</dbReference>
<keyword evidence="3" id="KW-0833">Ubl conjugation pathway</keyword>
<keyword evidence="10" id="KW-1185">Reference proteome</keyword>
<dbReference type="InterPro" id="IPR031890">
    <property type="entry name" value="Fbxo30/Fbxo40"/>
</dbReference>
<gene>
    <name evidence="9" type="primary">FBXO40</name>
</gene>
<dbReference type="InterPro" id="IPR013083">
    <property type="entry name" value="Znf_RING/FYVE/PHD"/>
</dbReference>
<dbReference type="SUPFAM" id="SSF49599">
    <property type="entry name" value="TRAF domain-like"/>
    <property type="match status" value="1"/>
</dbReference>
<feature type="region of interest" description="Disordered" evidence="6">
    <location>
        <begin position="238"/>
        <end position="293"/>
    </location>
</feature>
<feature type="zinc finger region" description="TRAF-type" evidence="5">
    <location>
        <begin position="55"/>
        <end position="97"/>
    </location>
</feature>
<keyword evidence="4 5" id="KW-0862">Zinc</keyword>
<dbReference type="OrthoDB" id="5918172at2759"/>
<dbReference type="InterPro" id="IPR043013">
    <property type="entry name" value="Znf_TRAF_N"/>
</dbReference>
<keyword evidence="2 5" id="KW-0863">Zinc-finger</keyword>
<feature type="region of interest" description="Disordered" evidence="6">
    <location>
        <begin position="162"/>
        <end position="207"/>
    </location>
</feature>